<comment type="catalytic activity">
    <reaction evidence="1">
        <text>Hydrolysis of (1-&gt;4)-beta-linkages between N-acetylmuramic acid and N-acetyl-D-glucosamine residues in a peptidoglycan and between N-acetyl-D-glucosamine residues in chitodextrins.</text>
        <dbReference type="EC" id="3.2.1.17"/>
    </reaction>
</comment>
<dbReference type="InterPro" id="IPR036366">
    <property type="entry name" value="PGBDSf"/>
</dbReference>
<evidence type="ECO:0000259" key="4">
    <source>
        <dbReference type="Pfam" id="PF01471"/>
    </source>
</evidence>
<reference evidence="5" key="1">
    <citation type="journal article" date="2021" name="Proc. Natl. Acad. Sci. U.S.A.">
        <title>A Catalog of Tens of Thousands of Viruses from Human Metagenomes Reveals Hidden Associations with Chronic Diseases.</title>
        <authorList>
            <person name="Tisza M.J."/>
            <person name="Buck C.B."/>
        </authorList>
    </citation>
    <scope>NUCLEOTIDE SEQUENCE</scope>
    <source>
        <strain evidence="5">CtQLz13</strain>
    </source>
</reference>
<dbReference type="InterPro" id="IPR017853">
    <property type="entry name" value="GH"/>
</dbReference>
<dbReference type="GO" id="GO:0016052">
    <property type="term" value="P:carbohydrate catabolic process"/>
    <property type="evidence" value="ECO:0007669"/>
    <property type="project" value="TreeGrafter"/>
</dbReference>
<proteinExistence type="inferred from homology"/>
<feature type="domain" description="Peptidoglycan binding-like" evidence="4">
    <location>
        <begin position="240"/>
        <end position="291"/>
    </location>
</feature>
<dbReference type="InterPro" id="IPR002053">
    <property type="entry name" value="Glyco_hydro_25"/>
</dbReference>
<dbReference type="Pfam" id="PF01471">
    <property type="entry name" value="PG_binding_1"/>
    <property type="match status" value="1"/>
</dbReference>
<dbReference type="SUPFAM" id="SSF47090">
    <property type="entry name" value="PGBD-like"/>
    <property type="match status" value="1"/>
</dbReference>
<comment type="similarity">
    <text evidence="2">Belongs to the glycosyl hydrolase 25 family.</text>
</comment>
<dbReference type="EMBL" id="BK015262">
    <property type="protein sequence ID" value="DAD98426.1"/>
    <property type="molecule type" value="Genomic_DNA"/>
</dbReference>
<dbReference type="Gene3D" id="1.10.101.10">
    <property type="entry name" value="PGBD-like superfamily/PGBD"/>
    <property type="match status" value="1"/>
</dbReference>
<dbReference type="GO" id="GO:0003796">
    <property type="term" value="F:lysozyme activity"/>
    <property type="evidence" value="ECO:0007669"/>
    <property type="project" value="UniProtKB-EC"/>
</dbReference>
<dbReference type="EC" id="3.2.1.17" evidence="3"/>
<evidence type="ECO:0000313" key="5">
    <source>
        <dbReference type="EMBL" id="DAD98426.1"/>
    </source>
</evidence>
<evidence type="ECO:0000256" key="2">
    <source>
        <dbReference type="ARBA" id="ARBA00010646"/>
    </source>
</evidence>
<dbReference type="Pfam" id="PF01183">
    <property type="entry name" value="Glyco_hydro_25"/>
    <property type="match status" value="1"/>
</dbReference>
<dbReference type="PROSITE" id="PS51904">
    <property type="entry name" value="GLYCOSYL_HYDROL_F25_2"/>
    <property type="match status" value="1"/>
</dbReference>
<dbReference type="InterPro" id="IPR036365">
    <property type="entry name" value="PGBD-like_sf"/>
</dbReference>
<name>A0A8S5NW32_9CAUD</name>
<protein>
    <recommendedName>
        <fullName evidence="3">lysozyme</fullName>
        <ecNumber evidence="3">3.2.1.17</ecNumber>
    </recommendedName>
</protein>
<dbReference type="Gene3D" id="3.20.20.80">
    <property type="entry name" value="Glycosidases"/>
    <property type="match status" value="1"/>
</dbReference>
<evidence type="ECO:0000256" key="1">
    <source>
        <dbReference type="ARBA" id="ARBA00000632"/>
    </source>
</evidence>
<organism evidence="5">
    <name type="scientific">Siphoviridae sp. ctQLz13</name>
    <dbReference type="NCBI Taxonomy" id="2825492"/>
    <lineage>
        <taxon>Viruses</taxon>
        <taxon>Duplodnaviria</taxon>
        <taxon>Heunggongvirae</taxon>
        <taxon>Uroviricota</taxon>
        <taxon>Caudoviricetes</taxon>
    </lineage>
</organism>
<dbReference type="GO" id="GO:0009253">
    <property type="term" value="P:peptidoglycan catabolic process"/>
    <property type="evidence" value="ECO:0007669"/>
    <property type="project" value="InterPro"/>
</dbReference>
<sequence length="298" mass="34140">MSKYYPDISHHEKVTDWNKVIKACPFIITKATQGLTFVDPLLSTVIKECEKRKKPYWLYAYLNSGKELAQAKFLVETCRERVGKYFVGYILDVECKEGNNVAGVRDALKYISNLGYKSMIYTMYAQYTRYKSVIDKRPKNCAWWEARYGKNNGTYSKKYPTHKGVDFHQFTERGSCPGMSGEIDLNRLTGTKAESWFTDPKISKISNEKTKYPGTFPALPPRGYYQCGDGYETLKDYPTQIRRVQKLLNWVMDADIKVDGKYGANTAALETKLQKKYGLPVNGKFGDKSLAACKKVKK</sequence>
<accession>A0A8S5NW32</accession>
<evidence type="ECO:0000256" key="3">
    <source>
        <dbReference type="ARBA" id="ARBA00012732"/>
    </source>
</evidence>
<dbReference type="InterPro" id="IPR002477">
    <property type="entry name" value="Peptidoglycan-bd-like"/>
</dbReference>
<dbReference type="PANTHER" id="PTHR34135">
    <property type="entry name" value="LYSOZYME"/>
    <property type="match status" value="1"/>
</dbReference>
<dbReference type="GO" id="GO:0016998">
    <property type="term" value="P:cell wall macromolecule catabolic process"/>
    <property type="evidence" value="ECO:0007669"/>
    <property type="project" value="InterPro"/>
</dbReference>
<dbReference type="PANTHER" id="PTHR34135:SF2">
    <property type="entry name" value="LYSOZYME"/>
    <property type="match status" value="1"/>
</dbReference>
<dbReference type="SUPFAM" id="SSF51445">
    <property type="entry name" value="(Trans)glycosidases"/>
    <property type="match status" value="1"/>
</dbReference>